<dbReference type="Proteomes" id="UP000762676">
    <property type="component" value="Unassembled WGS sequence"/>
</dbReference>
<accession>A0AAV4GHG9</accession>
<sequence length="190" mass="20833">MPSLGYKNREEVKDPWQQQLVTGRSVRTSGGGKISAGEAGVNFVKERILHQHLTGTPGDQKGCSLIGEVEPPINFLVRESSAFIGDVELIDVDGSGVESRQEDGRGVESSRSPRQLFFGVDTSAGSLMSRWRALYDEDLEDTVEGPGGRQGLVVKSLKYLATLRNLRQVFGGEESKISCYIEKSLSGVWW</sequence>
<name>A0AAV4GHG9_9GAST</name>
<keyword evidence="2" id="KW-1185">Reference proteome</keyword>
<proteinExistence type="predicted"/>
<dbReference type="EMBL" id="BMAT01001419">
    <property type="protein sequence ID" value="GFR85162.1"/>
    <property type="molecule type" value="Genomic_DNA"/>
</dbReference>
<dbReference type="AlphaFoldDB" id="A0AAV4GHG9"/>
<comment type="caution">
    <text evidence="1">The sequence shown here is derived from an EMBL/GenBank/DDBJ whole genome shotgun (WGS) entry which is preliminary data.</text>
</comment>
<evidence type="ECO:0000313" key="2">
    <source>
        <dbReference type="Proteomes" id="UP000762676"/>
    </source>
</evidence>
<gene>
    <name evidence="1" type="ORF">ElyMa_000689200</name>
</gene>
<organism evidence="1 2">
    <name type="scientific">Elysia marginata</name>
    <dbReference type="NCBI Taxonomy" id="1093978"/>
    <lineage>
        <taxon>Eukaryota</taxon>
        <taxon>Metazoa</taxon>
        <taxon>Spiralia</taxon>
        <taxon>Lophotrochozoa</taxon>
        <taxon>Mollusca</taxon>
        <taxon>Gastropoda</taxon>
        <taxon>Heterobranchia</taxon>
        <taxon>Euthyneura</taxon>
        <taxon>Panpulmonata</taxon>
        <taxon>Sacoglossa</taxon>
        <taxon>Placobranchoidea</taxon>
        <taxon>Plakobranchidae</taxon>
        <taxon>Elysia</taxon>
    </lineage>
</organism>
<protein>
    <submittedName>
        <fullName evidence="1">Uncharacterized protein</fullName>
    </submittedName>
</protein>
<evidence type="ECO:0000313" key="1">
    <source>
        <dbReference type="EMBL" id="GFR85162.1"/>
    </source>
</evidence>
<reference evidence="1 2" key="1">
    <citation type="journal article" date="2021" name="Elife">
        <title>Chloroplast acquisition without the gene transfer in kleptoplastic sea slugs, Plakobranchus ocellatus.</title>
        <authorList>
            <person name="Maeda T."/>
            <person name="Takahashi S."/>
            <person name="Yoshida T."/>
            <person name="Shimamura S."/>
            <person name="Takaki Y."/>
            <person name="Nagai Y."/>
            <person name="Toyoda A."/>
            <person name="Suzuki Y."/>
            <person name="Arimoto A."/>
            <person name="Ishii H."/>
            <person name="Satoh N."/>
            <person name="Nishiyama T."/>
            <person name="Hasebe M."/>
            <person name="Maruyama T."/>
            <person name="Minagawa J."/>
            <person name="Obokata J."/>
            <person name="Shigenobu S."/>
        </authorList>
    </citation>
    <scope>NUCLEOTIDE SEQUENCE [LARGE SCALE GENOMIC DNA]</scope>
</reference>